<reference evidence="1 2" key="1">
    <citation type="journal article" date="2021" name="Commun. Biol.">
        <title>The genome of Shorea leprosula (Dipterocarpaceae) highlights the ecological relevance of drought in aseasonal tropical rainforests.</title>
        <authorList>
            <person name="Ng K.K.S."/>
            <person name="Kobayashi M.J."/>
            <person name="Fawcett J.A."/>
            <person name="Hatakeyama M."/>
            <person name="Paape T."/>
            <person name="Ng C.H."/>
            <person name="Ang C.C."/>
            <person name="Tnah L.H."/>
            <person name="Lee C.T."/>
            <person name="Nishiyama T."/>
            <person name="Sese J."/>
            <person name="O'Brien M.J."/>
            <person name="Copetti D."/>
            <person name="Mohd Noor M.I."/>
            <person name="Ong R.C."/>
            <person name="Putra M."/>
            <person name="Sireger I.Z."/>
            <person name="Indrioko S."/>
            <person name="Kosugi Y."/>
            <person name="Izuno A."/>
            <person name="Isagi Y."/>
            <person name="Lee S.L."/>
            <person name="Shimizu K.K."/>
        </authorList>
    </citation>
    <scope>NUCLEOTIDE SEQUENCE [LARGE SCALE GENOMIC DNA]</scope>
    <source>
        <tissue evidence="1">Leaf</tissue>
    </source>
</reference>
<organism evidence="1 2">
    <name type="scientific">Rubroshorea leprosula</name>
    <dbReference type="NCBI Taxonomy" id="152421"/>
    <lineage>
        <taxon>Eukaryota</taxon>
        <taxon>Viridiplantae</taxon>
        <taxon>Streptophyta</taxon>
        <taxon>Embryophyta</taxon>
        <taxon>Tracheophyta</taxon>
        <taxon>Spermatophyta</taxon>
        <taxon>Magnoliopsida</taxon>
        <taxon>eudicotyledons</taxon>
        <taxon>Gunneridae</taxon>
        <taxon>Pentapetalae</taxon>
        <taxon>rosids</taxon>
        <taxon>malvids</taxon>
        <taxon>Malvales</taxon>
        <taxon>Dipterocarpaceae</taxon>
        <taxon>Rubroshorea</taxon>
    </lineage>
</organism>
<dbReference type="AlphaFoldDB" id="A0AAV5KBR8"/>
<proteinExistence type="predicted"/>
<comment type="caution">
    <text evidence="1">The sequence shown here is derived from an EMBL/GenBank/DDBJ whole genome shotgun (WGS) entry which is preliminary data.</text>
</comment>
<accession>A0AAV5KBR8</accession>
<evidence type="ECO:0000313" key="2">
    <source>
        <dbReference type="Proteomes" id="UP001054252"/>
    </source>
</evidence>
<name>A0AAV5KBR8_9ROSI</name>
<gene>
    <name evidence="1" type="ORF">SLEP1_g31935</name>
</gene>
<sequence>MAVNPSASDSLPIFATGSVPVIVLGSVPAMTSGFDSVAVSGSVPVIASGSVPIFASGFAPSSASGFVPVSASSGSSIADVGVLPSSSKPEIFDIFCLPLNADGKFVVKGALRHVERDPMVPPIPTEVPLVFSSKGGKVALPLGSTKVFCELDKVSWVTSSCDVDEIRGIYRT</sequence>
<evidence type="ECO:0000313" key="1">
    <source>
        <dbReference type="EMBL" id="GKV22032.1"/>
    </source>
</evidence>
<protein>
    <submittedName>
        <fullName evidence="1">Uncharacterized protein</fullName>
    </submittedName>
</protein>
<dbReference type="EMBL" id="BPVZ01000059">
    <property type="protein sequence ID" value="GKV22032.1"/>
    <property type="molecule type" value="Genomic_DNA"/>
</dbReference>
<keyword evidence="2" id="KW-1185">Reference proteome</keyword>
<dbReference type="Proteomes" id="UP001054252">
    <property type="component" value="Unassembled WGS sequence"/>
</dbReference>